<sequence length="102" mass="11440">MNQFVPSSFRTEARRRYFLRRRRKRHFRKFVVVFKVAVGGNRALDGAQVPLFYFAPQRFAVDVFSLAEQAVYAVPGFVGLLDDFGSEGVLVVPDADGAILAA</sequence>
<proteinExistence type="predicted"/>
<dbReference type="EMBL" id="JBDODL010000005">
    <property type="protein sequence ID" value="MES1918004.1"/>
    <property type="molecule type" value="Genomic_DNA"/>
</dbReference>
<accession>A0ABV2AE49</accession>
<protein>
    <submittedName>
        <fullName evidence="1">Uncharacterized protein</fullName>
    </submittedName>
</protein>
<keyword evidence="2" id="KW-1185">Reference proteome</keyword>
<comment type="caution">
    <text evidence="1">The sequence shown here is derived from an EMBL/GenBank/DDBJ whole genome shotgun (WGS) entry which is preliminary data.</text>
</comment>
<gene>
    <name evidence="1" type="ORF">MHBO_000039</name>
</gene>
<dbReference type="Proteomes" id="UP001439008">
    <property type="component" value="Unassembled WGS sequence"/>
</dbReference>
<name>A0ABV2AE49_9EUKA</name>
<reference evidence="1 2" key="1">
    <citation type="journal article" date="2024" name="BMC Biol.">
        <title>Comparative genomics of Ascetosporea gives new insight into the evolutionary basis for animal parasitism in Rhizaria.</title>
        <authorList>
            <person name="Hiltunen Thoren M."/>
            <person name="Onut-Brannstrom I."/>
            <person name="Alfjorden A."/>
            <person name="Peckova H."/>
            <person name="Swords F."/>
            <person name="Hooper C."/>
            <person name="Holzer A.S."/>
            <person name="Bass D."/>
            <person name="Burki F."/>
        </authorList>
    </citation>
    <scope>NUCLEOTIDE SEQUENCE [LARGE SCALE GENOMIC DNA]</scope>
    <source>
        <strain evidence="1">20-A016</strain>
    </source>
</reference>
<organism evidence="1 2">
    <name type="scientific">Bonamia ostreae</name>
    <dbReference type="NCBI Taxonomy" id="126728"/>
    <lineage>
        <taxon>Eukaryota</taxon>
        <taxon>Sar</taxon>
        <taxon>Rhizaria</taxon>
        <taxon>Endomyxa</taxon>
        <taxon>Ascetosporea</taxon>
        <taxon>Haplosporida</taxon>
        <taxon>Bonamia</taxon>
    </lineage>
</organism>
<evidence type="ECO:0000313" key="1">
    <source>
        <dbReference type="EMBL" id="MES1918004.1"/>
    </source>
</evidence>
<evidence type="ECO:0000313" key="2">
    <source>
        <dbReference type="Proteomes" id="UP001439008"/>
    </source>
</evidence>